<evidence type="ECO:0000313" key="2">
    <source>
        <dbReference type="Proteomes" id="UP000233618"/>
    </source>
</evidence>
<gene>
    <name evidence="1" type="ORF">BZG01_04265</name>
</gene>
<proteinExistence type="predicted"/>
<accession>A0A2N3IDS9</accession>
<keyword evidence="2" id="KW-1185">Reference proteome</keyword>
<comment type="caution">
    <text evidence="1">The sequence shown here is derived from an EMBL/GenBank/DDBJ whole genome shotgun (WGS) entry which is preliminary data.</text>
</comment>
<name>A0A2N3IDS9_9BACT</name>
<organism evidence="1 2">
    <name type="scientific">Labilibaculum manganireducens</name>
    <dbReference type="NCBI Taxonomy" id="1940525"/>
    <lineage>
        <taxon>Bacteria</taxon>
        <taxon>Pseudomonadati</taxon>
        <taxon>Bacteroidota</taxon>
        <taxon>Bacteroidia</taxon>
        <taxon>Marinilabiliales</taxon>
        <taxon>Marinifilaceae</taxon>
        <taxon>Labilibaculum</taxon>
    </lineage>
</organism>
<protein>
    <submittedName>
        <fullName evidence="1">Uncharacterized protein</fullName>
    </submittedName>
</protein>
<sequence>MATEIPIAPTGIPIQATGIIFFNYYIQLKKGNISGLGRGCFFCFFRQKDQPLPCLFNLILLC</sequence>
<dbReference type="EMBL" id="MVDE01000004">
    <property type="protein sequence ID" value="PKQ68435.1"/>
    <property type="molecule type" value="Genomic_DNA"/>
</dbReference>
<reference evidence="1 2" key="1">
    <citation type="journal article" date="2017" name="Front. Microbiol.">
        <title>Labilibaculum manganireducens gen. nov., sp. nov. and Labilibaculum filiforme sp. nov., Novel Bacteroidetes Isolated from Subsurface Sediments of the Baltic Sea.</title>
        <authorList>
            <person name="Vandieken V."/>
            <person name="Marshall I.P."/>
            <person name="Niemann H."/>
            <person name="Engelen B."/>
            <person name="Cypionka H."/>
        </authorList>
    </citation>
    <scope>NUCLEOTIDE SEQUENCE [LARGE SCALE GENOMIC DNA]</scope>
    <source>
        <strain evidence="1 2">59.10-2M</strain>
    </source>
</reference>
<dbReference type="AlphaFoldDB" id="A0A2N3IDS9"/>
<evidence type="ECO:0000313" key="1">
    <source>
        <dbReference type="EMBL" id="PKQ68435.1"/>
    </source>
</evidence>
<dbReference type="Proteomes" id="UP000233618">
    <property type="component" value="Unassembled WGS sequence"/>
</dbReference>